<dbReference type="InterPro" id="IPR003782">
    <property type="entry name" value="SCO1/SenC"/>
</dbReference>
<evidence type="ECO:0000313" key="6">
    <source>
        <dbReference type="EMBL" id="OFC71600.1"/>
    </source>
</evidence>
<evidence type="ECO:0000256" key="1">
    <source>
        <dbReference type="ARBA" id="ARBA00010996"/>
    </source>
</evidence>
<dbReference type="Gene3D" id="3.40.30.10">
    <property type="entry name" value="Glutaredoxin"/>
    <property type="match status" value="1"/>
</dbReference>
<sequence>MTQRTLTGIVAIVALIAGIYGAIYIAPPEADENTVDYFQYYPAPKAIDEFTLTDANGDPFTRENLKNKWTLVFLGYTYCPDVCPTTLASLKKIWPVLSSRFEKSNIQVLFLSVDPKRDTIQRLNSYISFFNKDFLAATGPHAEIFPLVRNLGLMYALSEDTEKEAYLVDHSASVVVVGPDAEVIGRFKPTMEPGKLAISDSEQILADMPKIVSSR</sequence>
<dbReference type="AlphaFoldDB" id="A0A1E7ZDM7"/>
<reference evidence="6 7" key="1">
    <citation type="submission" date="2016-08" db="EMBL/GenBank/DDBJ databases">
        <authorList>
            <person name="Seilhamer J.J."/>
        </authorList>
    </citation>
    <scope>NUCLEOTIDE SEQUENCE [LARGE SCALE GENOMIC DNA]</scope>
    <source>
        <strain evidence="6 7">KCTC 42603</strain>
    </source>
</reference>
<dbReference type="InterPro" id="IPR013766">
    <property type="entry name" value="Thioredoxin_domain"/>
</dbReference>
<keyword evidence="2 3" id="KW-0186">Copper</keyword>
<feature type="disulfide bond" description="Redox-active" evidence="4">
    <location>
        <begin position="79"/>
        <end position="83"/>
    </location>
</feature>
<evidence type="ECO:0000256" key="2">
    <source>
        <dbReference type="ARBA" id="ARBA00023008"/>
    </source>
</evidence>
<feature type="domain" description="Thioredoxin" evidence="5">
    <location>
        <begin position="41"/>
        <end position="210"/>
    </location>
</feature>
<feature type="binding site" evidence="3">
    <location>
        <position position="83"/>
    </location>
    <ligand>
        <name>Cu cation</name>
        <dbReference type="ChEBI" id="CHEBI:23378"/>
    </ligand>
</feature>
<dbReference type="GO" id="GO:0046872">
    <property type="term" value="F:metal ion binding"/>
    <property type="evidence" value="ECO:0007669"/>
    <property type="project" value="UniProtKB-KW"/>
</dbReference>
<dbReference type="Pfam" id="PF02630">
    <property type="entry name" value="SCO1-SenC"/>
    <property type="match status" value="1"/>
</dbReference>
<dbReference type="STRING" id="1656094.BFC18_07670"/>
<comment type="similarity">
    <text evidence="1">Belongs to the SCO1/2 family.</text>
</comment>
<dbReference type="OrthoDB" id="9790194at2"/>
<accession>A0A1E7ZDM7</accession>
<keyword evidence="4" id="KW-1015">Disulfide bond</keyword>
<proteinExistence type="inferred from homology"/>
<evidence type="ECO:0000256" key="4">
    <source>
        <dbReference type="PIRSR" id="PIRSR603782-2"/>
    </source>
</evidence>
<gene>
    <name evidence="6" type="ORF">BFC18_07670</name>
</gene>
<keyword evidence="7" id="KW-1185">Reference proteome</keyword>
<dbReference type="SUPFAM" id="SSF52833">
    <property type="entry name" value="Thioredoxin-like"/>
    <property type="match status" value="1"/>
</dbReference>
<keyword evidence="3" id="KW-0479">Metal-binding</keyword>
<feature type="binding site" evidence="3">
    <location>
        <position position="170"/>
    </location>
    <ligand>
        <name>Cu cation</name>
        <dbReference type="ChEBI" id="CHEBI:23378"/>
    </ligand>
</feature>
<comment type="caution">
    <text evidence="6">The sequence shown here is derived from an EMBL/GenBank/DDBJ whole genome shotgun (WGS) entry which is preliminary data.</text>
</comment>
<dbReference type="EMBL" id="MDHN01000013">
    <property type="protein sequence ID" value="OFC71600.1"/>
    <property type="molecule type" value="Genomic_DNA"/>
</dbReference>
<organism evidence="6 7">
    <name type="scientific">Alteromonas confluentis</name>
    <dbReference type="NCBI Taxonomy" id="1656094"/>
    <lineage>
        <taxon>Bacteria</taxon>
        <taxon>Pseudomonadati</taxon>
        <taxon>Pseudomonadota</taxon>
        <taxon>Gammaproteobacteria</taxon>
        <taxon>Alteromonadales</taxon>
        <taxon>Alteromonadaceae</taxon>
        <taxon>Alteromonas/Salinimonas group</taxon>
        <taxon>Alteromonas</taxon>
    </lineage>
</organism>
<dbReference type="RefSeq" id="WP_070124489.1">
    <property type="nucleotide sequence ID" value="NZ_MDHN01000013.1"/>
</dbReference>
<evidence type="ECO:0000313" key="7">
    <source>
        <dbReference type="Proteomes" id="UP000175691"/>
    </source>
</evidence>
<dbReference type="Proteomes" id="UP000175691">
    <property type="component" value="Unassembled WGS sequence"/>
</dbReference>
<name>A0A1E7ZDM7_9ALTE</name>
<dbReference type="CDD" id="cd02968">
    <property type="entry name" value="SCO"/>
    <property type="match status" value="1"/>
</dbReference>
<dbReference type="PANTHER" id="PTHR12151">
    <property type="entry name" value="ELECTRON TRANSPORT PROTIN SCO1/SENC FAMILY MEMBER"/>
    <property type="match status" value="1"/>
</dbReference>
<evidence type="ECO:0000256" key="3">
    <source>
        <dbReference type="PIRSR" id="PIRSR603782-1"/>
    </source>
</evidence>
<feature type="binding site" evidence="3">
    <location>
        <position position="79"/>
    </location>
    <ligand>
        <name>Cu cation</name>
        <dbReference type="ChEBI" id="CHEBI:23378"/>
    </ligand>
</feature>
<dbReference type="PROSITE" id="PS51352">
    <property type="entry name" value="THIOREDOXIN_2"/>
    <property type="match status" value="1"/>
</dbReference>
<protein>
    <submittedName>
        <fullName evidence="6">Electron transporter SenC</fullName>
    </submittedName>
</protein>
<dbReference type="PANTHER" id="PTHR12151:SF25">
    <property type="entry name" value="LINALOOL DEHYDRATASE_ISOMERASE DOMAIN-CONTAINING PROTEIN"/>
    <property type="match status" value="1"/>
</dbReference>
<evidence type="ECO:0000259" key="5">
    <source>
        <dbReference type="PROSITE" id="PS51352"/>
    </source>
</evidence>
<dbReference type="InterPro" id="IPR036249">
    <property type="entry name" value="Thioredoxin-like_sf"/>
</dbReference>